<gene>
    <name evidence="1" type="ORF">PXEA_LOCUS21739</name>
</gene>
<reference evidence="1" key="1">
    <citation type="submission" date="2018-11" db="EMBL/GenBank/DDBJ databases">
        <authorList>
            <consortium name="Pathogen Informatics"/>
        </authorList>
    </citation>
    <scope>NUCLEOTIDE SEQUENCE</scope>
</reference>
<keyword evidence="2" id="KW-1185">Reference proteome</keyword>
<dbReference type="EMBL" id="CAAALY010094004">
    <property type="protein sequence ID" value="VEL28299.1"/>
    <property type="molecule type" value="Genomic_DNA"/>
</dbReference>
<sequence>MNPEELLLSLHKRDQFGLLHLCRRRALTCVLENPTISCRAPLGANLVAPNCRSVLLPA</sequence>
<protein>
    <submittedName>
        <fullName evidence="1">Uncharacterized protein</fullName>
    </submittedName>
</protein>
<accession>A0A448X544</accession>
<comment type="caution">
    <text evidence="1">The sequence shown here is derived from an EMBL/GenBank/DDBJ whole genome shotgun (WGS) entry which is preliminary data.</text>
</comment>
<dbReference type="AlphaFoldDB" id="A0A448X544"/>
<evidence type="ECO:0000313" key="2">
    <source>
        <dbReference type="Proteomes" id="UP000784294"/>
    </source>
</evidence>
<organism evidence="1 2">
    <name type="scientific">Protopolystoma xenopodis</name>
    <dbReference type="NCBI Taxonomy" id="117903"/>
    <lineage>
        <taxon>Eukaryota</taxon>
        <taxon>Metazoa</taxon>
        <taxon>Spiralia</taxon>
        <taxon>Lophotrochozoa</taxon>
        <taxon>Platyhelminthes</taxon>
        <taxon>Monogenea</taxon>
        <taxon>Polyopisthocotylea</taxon>
        <taxon>Polystomatidea</taxon>
        <taxon>Polystomatidae</taxon>
        <taxon>Protopolystoma</taxon>
    </lineage>
</organism>
<proteinExistence type="predicted"/>
<name>A0A448X544_9PLAT</name>
<dbReference type="Proteomes" id="UP000784294">
    <property type="component" value="Unassembled WGS sequence"/>
</dbReference>
<evidence type="ECO:0000313" key="1">
    <source>
        <dbReference type="EMBL" id="VEL28299.1"/>
    </source>
</evidence>